<evidence type="ECO:0000313" key="4">
    <source>
        <dbReference type="Proteomes" id="UP001646157"/>
    </source>
</evidence>
<dbReference type="Proteomes" id="UP001646157">
    <property type="component" value="Unassembled WGS sequence"/>
</dbReference>
<dbReference type="RefSeq" id="WP_205174573.1">
    <property type="nucleotide sequence ID" value="NZ_JAFBDZ010000004.1"/>
</dbReference>
<dbReference type="InterPro" id="IPR039447">
    <property type="entry name" value="UreH-like_TM_dom"/>
</dbReference>
<feature type="transmembrane region" description="Helical" evidence="1">
    <location>
        <begin position="181"/>
        <end position="205"/>
    </location>
</feature>
<dbReference type="PANTHER" id="PTHR31272">
    <property type="entry name" value="CYTOCHROME C-TYPE BIOGENESIS PROTEIN HI_1454-RELATED"/>
    <property type="match status" value="1"/>
</dbReference>
<feature type="domain" description="Urease accessory protein UreH-like transmembrane" evidence="2">
    <location>
        <begin position="31"/>
        <end position="236"/>
    </location>
</feature>
<organism evidence="3 4">
    <name type="scientific">Rossellomorea pakistanensis</name>
    <dbReference type="NCBI Taxonomy" id="992288"/>
    <lineage>
        <taxon>Bacteria</taxon>
        <taxon>Bacillati</taxon>
        <taxon>Bacillota</taxon>
        <taxon>Bacilli</taxon>
        <taxon>Bacillales</taxon>
        <taxon>Bacillaceae</taxon>
        <taxon>Rossellomorea</taxon>
    </lineage>
</organism>
<keyword evidence="4" id="KW-1185">Reference proteome</keyword>
<feature type="transmembrane region" description="Helical" evidence="1">
    <location>
        <begin position="108"/>
        <end position="127"/>
    </location>
</feature>
<name>A0ABS2NHU8_9BACI</name>
<gene>
    <name evidence="3" type="ORF">JOC86_003972</name>
</gene>
<feature type="transmembrane region" description="Helical" evidence="1">
    <location>
        <begin position="68"/>
        <end position="88"/>
    </location>
</feature>
<reference evidence="3 4" key="1">
    <citation type="submission" date="2021-01" db="EMBL/GenBank/DDBJ databases">
        <title>Genomic Encyclopedia of Type Strains, Phase IV (KMG-IV): sequencing the most valuable type-strain genomes for metagenomic binning, comparative biology and taxonomic classification.</title>
        <authorList>
            <person name="Goeker M."/>
        </authorList>
    </citation>
    <scope>NUCLEOTIDE SEQUENCE [LARGE SCALE GENOMIC DNA]</scope>
    <source>
        <strain evidence="3 4">DSM 24834</strain>
    </source>
</reference>
<comment type="caution">
    <text evidence="3">The sequence shown here is derived from an EMBL/GenBank/DDBJ whole genome shotgun (WGS) entry which is preliminary data.</text>
</comment>
<dbReference type="PANTHER" id="PTHR31272:SF4">
    <property type="entry name" value="CYTOCHROME C-TYPE BIOGENESIS PROTEIN HI_1454-RELATED"/>
    <property type="match status" value="1"/>
</dbReference>
<sequence length="244" mass="26904">MYDIFSQLSTWLMEPFFNLLYGLESLPVFYALILGIVGALAPCQFTGNISAMLLYGNQSIQKRISWQNAISFILGKIVAFSLLGLLVWVLGREVQQELTYYFPWLRKVIGPVLVIVGVFMLGLIRISGSINIITVPGSLVGNGLLGSFLLGLSFSLAFCPTMFVLFFVSLMPVAFSTSIGFIIPTIFAIGTALPLIIVLLIIWYLGFSGVLIKRGRKIGNIVQRTTGVLMIIMGILDTITYWSL</sequence>
<keyword evidence="1" id="KW-0812">Transmembrane</keyword>
<evidence type="ECO:0000313" key="3">
    <source>
        <dbReference type="EMBL" id="MBM7587399.1"/>
    </source>
</evidence>
<dbReference type="InterPro" id="IPR051790">
    <property type="entry name" value="Cytochrome_c-biogenesis_DsbD"/>
</dbReference>
<evidence type="ECO:0000256" key="1">
    <source>
        <dbReference type="SAM" id="Phobius"/>
    </source>
</evidence>
<keyword evidence="1" id="KW-0472">Membrane</keyword>
<protein>
    <submittedName>
        <fullName evidence="3">Cytochrome c biogenesis protein CcdA</fullName>
    </submittedName>
</protein>
<dbReference type="EMBL" id="JAFBDZ010000004">
    <property type="protein sequence ID" value="MBM7587399.1"/>
    <property type="molecule type" value="Genomic_DNA"/>
</dbReference>
<feature type="transmembrane region" description="Helical" evidence="1">
    <location>
        <begin position="28"/>
        <end position="56"/>
    </location>
</feature>
<feature type="transmembrane region" description="Helical" evidence="1">
    <location>
        <begin position="226"/>
        <end position="243"/>
    </location>
</feature>
<dbReference type="Pfam" id="PF13386">
    <property type="entry name" value="DsbD_2"/>
    <property type="match status" value="1"/>
</dbReference>
<proteinExistence type="predicted"/>
<evidence type="ECO:0000259" key="2">
    <source>
        <dbReference type="Pfam" id="PF13386"/>
    </source>
</evidence>
<feature type="transmembrane region" description="Helical" evidence="1">
    <location>
        <begin position="148"/>
        <end position="175"/>
    </location>
</feature>
<accession>A0ABS2NHU8</accession>
<keyword evidence="1" id="KW-1133">Transmembrane helix</keyword>